<dbReference type="RefSeq" id="WP_359806128.1">
    <property type="nucleotide sequence ID" value="NZ_JBEXZQ010000015.1"/>
</dbReference>
<reference evidence="2 3" key="1">
    <citation type="submission" date="2024-06" db="EMBL/GenBank/DDBJ databases">
        <title>The Natural Products Discovery Center: Release of the First 8490 Sequenced Strains for Exploring Actinobacteria Biosynthetic Diversity.</title>
        <authorList>
            <person name="Kalkreuter E."/>
            <person name="Kautsar S.A."/>
            <person name="Yang D."/>
            <person name="Bader C.D."/>
            <person name="Teijaro C.N."/>
            <person name="Fluegel L."/>
            <person name="Davis C.M."/>
            <person name="Simpson J.R."/>
            <person name="Lauterbach L."/>
            <person name="Steele A.D."/>
            <person name="Gui C."/>
            <person name="Meng S."/>
            <person name="Li G."/>
            <person name="Viehrig K."/>
            <person name="Ye F."/>
            <person name="Su P."/>
            <person name="Kiefer A.F."/>
            <person name="Nichols A."/>
            <person name="Cepeda A.J."/>
            <person name="Yan W."/>
            <person name="Fan B."/>
            <person name="Jiang Y."/>
            <person name="Adhikari A."/>
            <person name="Zheng C.-J."/>
            <person name="Schuster L."/>
            <person name="Cowan T.M."/>
            <person name="Smanski M.J."/>
            <person name="Chevrette M.G."/>
            <person name="De Carvalho L.P.S."/>
            <person name="Shen B."/>
        </authorList>
    </citation>
    <scope>NUCLEOTIDE SEQUENCE [LARGE SCALE GENOMIC DNA]</scope>
    <source>
        <strain evidence="2 3">NPDC006337</strain>
    </source>
</reference>
<feature type="domain" description="STAS" evidence="1">
    <location>
        <begin position="23"/>
        <end position="103"/>
    </location>
</feature>
<proteinExistence type="predicted"/>
<dbReference type="PROSITE" id="PS50801">
    <property type="entry name" value="STAS"/>
    <property type="match status" value="1"/>
</dbReference>
<keyword evidence="3" id="KW-1185">Reference proteome</keyword>
<accession>A0ABV2W430</accession>
<dbReference type="InterPro" id="IPR036513">
    <property type="entry name" value="STAS_dom_sf"/>
</dbReference>
<dbReference type="EMBL" id="JBEXZR010000009">
    <property type="protein sequence ID" value="MEU0708292.1"/>
    <property type="molecule type" value="Genomic_DNA"/>
</dbReference>
<dbReference type="Pfam" id="PF13466">
    <property type="entry name" value="STAS_2"/>
    <property type="match status" value="1"/>
</dbReference>
<dbReference type="SUPFAM" id="SSF52091">
    <property type="entry name" value="SpoIIaa-like"/>
    <property type="match status" value="1"/>
</dbReference>
<organism evidence="2 3">
    <name type="scientific">Streptomyces lavendulocolor</name>
    <dbReference type="NCBI Taxonomy" id="67316"/>
    <lineage>
        <taxon>Bacteria</taxon>
        <taxon>Bacillati</taxon>
        <taxon>Actinomycetota</taxon>
        <taxon>Actinomycetes</taxon>
        <taxon>Kitasatosporales</taxon>
        <taxon>Streptomycetaceae</taxon>
        <taxon>Streptomyces</taxon>
    </lineage>
</organism>
<dbReference type="InterPro" id="IPR058548">
    <property type="entry name" value="MlaB-like_STAS"/>
</dbReference>
<dbReference type="Gene3D" id="3.30.750.24">
    <property type="entry name" value="STAS domain"/>
    <property type="match status" value="1"/>
</dbReference>
<name>A0ABV2W430_9ACTN</name>
<comment type="caution">
    <text evidence="2">The sequence shown here is derived from an EMBL/GenBank/DDBJ whole genome shotgun (WGS) entry which is preliminary data.</text>
</comment>
<evidence type="ECO:0000259" key="1">
    <source>
        <dbReference type="PROSITE" id="PS50801"/>
    </source>
</evidence>
<dbReference type="InterPro" id="IPR002645">
    <property type="entry name" value="STAS_dom"/>
</dbReference>
<evidence type="ECO:0000313" key="3">
    <source>
        <dbReference type="Proteomes" id="UP001550378"/>
    </source>
</evidence>
<dbReference type="Proteomes" id="UP001550378">
    <property type="component" value="Unassembled WGS sequence"/>
</dbReference>
<evidence type="ECO:0000313" key="2">
    <source>
        <dbReference type="EMBL" id="MEU0708292.1"/>
    </source>
</evidence>
<gene>
    <name evidence="2" type="ORF">ABZ508_13135</name>
</gene>
<dbReference type="CDD" id="cd07043">
    <property type="entry name" value="STAS_anti-anti-sigma_factors"/>
    <property type="match status" value="1"/>
</dbReference>
<protein>
    <submittedName>
        <fullName evidence="2">STAS domain-containing protein</fullName>
    </submittedName>
</protein>
<sequence>MTTHPEDGFQLTTTLTDAGEARIRIAGDLDWDTADQLTRAAAACLGTAPAPRGLLLDCDRLTLCDSLGLSSLLMIHRQAGEAGVRLHLVNRPAALQRLLHITGTDHIFMDAAEGGTATGAEATDDDATG</sequence>